<dbReference type="InterPro" id="IPR028939">
    <property type="entry name" value="P5C_Rdtase_cat_N"/>
</dbReference>
<organism evidence="3 4">
    <name type="scientific">Wickerhamomyces ciferrii (strain ATCC 14091 / BCRC 22168 / CBS 111 / JCM 3599 / NBRC 0793 / NRRL Y-1031 F-60-10)</name>
    <name type="common">Yeast</name>
    <name type="synonym">Pichia ciferrii</name>
    <dbReference type="NCBI Taxonomy" id="1206466"/>
    <lineage>
        <taxon>Eukaryota</taxon>
        <taxon>Fungi</taxon>
        <taxon>Dikarya</taxon>
        <taxon>Ascomycota</taxon>
        <taxon>Saccharomycotina</taxon>
        <taxon>Saccharomycetes</taxon>
        <taxon>Phaffomycetales</taxon>
        <taxon>Wickerhamomycetaceae</taxon>
        <taxon>Wickerhamomyces</taxon>
    </lineage>
</organism>
<dbReference type="InParanoid" id="K0KM27"/>
<dbReference type="InterPro" id="IPR051267">
    <property type="entry name" value="STEAP_metalloreductase"/>
</dbReference>
<dbReference type="AlphaFoldDB" id="K0KM27"/>
<dbReference type="Pfam" id="PF03807">
    <property type="entry name" value="F420_oxidored"/>
    <property type="match status" value="1"/>
</dbReference>
<dbReference type="Proteomes" id="UP000009328">
    <property type="component" value="Unassembled WGS sequence"/>
</dbReference>
<gene>
    <name evidence="3" type="ORF">BN7_1969</name>
</gene>
<evidence type="ECO:0000256" key="1">
    <source>
        <dbReference type="ARBA" id="ARBA00023002"/>
    </source>
</evidence>
<dbReference type="PANTHER" id="PTHR14239">
    <property type="entry name" value="DUDULIN-RELATED"/>
    <property type="match status" value="1"/>
</dbReference>
<protein>
    <submittedName>
        <fullName evidence="3">Metalloreductase STEAP3</fullName>
        <ecNumber evidence="3">1.16.1.-</ecNumber>
    </submittedName>
</protein>
<evidence type="ECO:0000313" key="3">
    <source>
        <dbReference type="EMBL" id="CCH42424.1"/>
    </source>
</evidence>
<feature type="domain" description="Pyrroline-5-carboxylate reductase catalytic N-terminal" evidence="2">
    <location>
        <begin position="4"/>
        <end position="96"/>
    </location>
</feature>
<dbReference type="eggNOG" id="ENOG502S23X">
    <property type="taxonomic scope" value="Eukaryota"/>
</dbReference>
<dbReference type="HOGENOM" id="CLU_076368_0_2_1"/>
<evidence type="ECO:0000313" key="4">
    <source>
        <dbReference type="Proteomes" id="UP000009328"/>
    </source>
</evidence>
<evidence type="ECO:0000259" key="2">
    <source>
        <dbReference type="Pfam" id="PF03807"/>
    </source>
</evidence>
<name>K0KM27_WICCF</name>
<accession>K0KM27</accession>
<dbReference type="EMBL" id="CAIF01000043">
    <property type="protein sequence ID" value="CCH42424.1"/>
    <property type="molecule type" value="Genomic_DNA"/>
</dbReference>
<sequence length="279" mass="30591">MVQTIGFIGVGQIGGGVAKLAVNAGYDVVLSNSRGPESLADVVNDLGPKSDSKTFKEIANDENIDIVVLSIPLKAIEDLLPSSGLKNKLILDTTNYYADRDGNVAVLDNKKLLTSEYVAKFLDKSNKLVKVFNNIGAIHLRSAATKDPNSQTTLPIAGDDSNAKDQTTNFLNNIGYQALDVGKLEDSWKFEPNTPAYGWPYIPKVPKDLNEEDQKKYYITHVAEPVSKDQLKKIIDSVSFEDHKPSGSFDDYPKFVGDALVEMYREAEKIKAANSSIVF</sequence>
<dbReference type="Gene3D" id="3.40.50.720">
    <property type="entry name" value="NAD(P)-binding Rossmann-like Domain"/>
    <property type="match status" value="1"/>
</dbReference>
<dbReference type="GO" id="GO:0016491">
    <property type="term" value="F:oxidoreductase activity"/>
    <property type="evidence" value="ECO:0007669"/>
    <property type="project" value="UniProtKB-KW"/>
</dbReference>
<keyword evidence="1 3" id="KW-0560">Oxidoreductase</keyword>
<dbReference type="InterPro" id="IPR036291">
    <property type="entry name" value="NAD(P)-bd_dom_sf"/>
</dbReference>
<reference evidence="3 4" key="1">
    <citation type="journal article" date="2012" name="Eukaryot. Cell">
        <title>Draft genome sequence of Wickerhamomyces ciferrii NRRL Y-1031 F-60-10.</title>
        <authorList>
            <person name="Schneider J."/>
            <person name="Andrea H."/>
            <person name="Blom J."/>
            <person name="Jaenicke S."/>
            <person name="Ruckert C."/>
            <person name="Schorsch C."/>
            <person name="Szczepanowski R."/>
            <person name="Farwick M."/>
            <person name="Goesmann A."/>
            <person name="Puhler A."/>
            <person name="Schaffer S."/>
            <person name="Tauch A."/>
            <person name="Kohler T."/>
            <person name="Brinkrolf K."/>
        </authorList>
    </citation>
    <scope>NUCLEOTIDE SEQUENCE [LARGE SCALE GENOMIC DNA]</scope>
    <source>
        <strain evidence="4">ATCC 14091 / BCRC 22168 / CBS 111 / JCM 3599 / NBRC 0793 / NRRL Y-1031 F-60-10</strain>
    </source>
</reference>
<proteinExistence type="predicted"/>
<dbReference type="SUPFAM" id="SSF51735">
    <property type="entry name" value="NAD(P)-binding Rossmann-fold domains"/>
    <property type="match status" value="1"/>
</dbReference>
<dbReference type="EC" id="1.16.1.-" evidence="3"/>
<comment type="caution">
    <text evidence="3">The sequence shown here is derived from an EMBL/GenBank/DDBJ whole genome shotgun (WGS) entry which is preliminary data.</text>
</comment>
<keyword evidence="4" id="KW-1185">Reference proteome</keyword>